<accession>A0A0F2LY37</accession>
<dbReference type="EMBL" id="AXCR01000010">
    <property type="protein sequence ID" value="KJR82368.1"/>
    <property type="molecule type" value="Genomic_DNA"/>
</dbReference>
<dbReference type="GeneID" id="27665895"/>
<sequence length="91" mass="9767">MDSHGKERHSEEGTAAIEPIILVLSLLLDSDTPPAAMHGKCSSFLGFSNENRSRCAYRKGDIATAGPGTEIENGPEQAVPIKHLATSQYML</sequence>
<dbReference type="VEuPathDB" id="FungiDB:SPSK_03784"/>
<evidence type="ECO:0000313" key="2">
    <source>
        <dbReference type="Proteomes" id="UP000033710"/>
    </source>
</evidence>
<gene>
    <name evidence="1" type="ORF">SPSK_03784</name>
</gene>
<name>A0A0F2LY37_SPOSC</name>
<dbReference type="KEGG" id="ssck:SPSK_03784"/>
<dbReference type="AlphaFoldDB" id="A0A0F2LY37"/>
<reference evidence="1 2" key="2">
    <citation type="journal article" date="2015" name="Eukaryot. Cell">
        <title>Asexual propagation of a virulent clone complex in a human and feline outbreak of sporotrichosis.</title>
        <authorList>
            <person name="Teixeira Mde M."/>
            <person name="Rodrigues A.M."/>
            <person name="Tsui C.K."/>
            <person name="de Almeida L.G."/>
            <person name="Van Diepeningen A.D."/>
            <person name="van den Ende B.G."/>
            <person name="Fernandes G.F."/>
            <person name="Kano R."/>
            <person name="Hamelin R.C."/>
            <person name="Lopes-Bezerra L.M."/>
            <person name="Vasconcelos A.T."/>
            <person name="de Hoog S."/>
            <person name="de Camargo Z.P."/>
            <person name="Felipe M.S."/>
        </authorList>
    </citation>
    <scope>NUCLEOTIDE SEQUENCE [LARGE SCALE GENOMIC DNA]</scope>
    <source>
        <strain evidence="1 2">1099-18</strain>
    </source>
</reference>
<dbReference type="Proteomes" id="UP000033710">
    <property type="component" value="Unassembled WGS sequence"/>
</dbReference>
<protein>
    <submittedName>
        <fullName evidence="1">Uncharacterized protein</fullName>
    </submittedName>
</protein>
<comment type="caution">
    <text evidence="1">The sequence shown here is derived from an EMBL/GenBank/DDBJ whole genome shotgun (WGS) entry which is preliminary data.</text>
</comment>
<proteinExistence type="predicted"/>
<evidence type="ECO:0000313" key="1">
    <source>
        <dbReference type="EMBL" id="KJR82368.1"/>
    </source>
</evidence>
<dbReference type="RefSeq" id="XP_016585044.1">
    <property type="nucleotide sequence ID" value="XM_016730618.1"/>
</dbReference>
<reference evidence="1 2" key="1">
    <citation type="journal article" date="2014" name="BMC Genomics">
        <title>Comparative genomics of the major fungal agents of human and animal Sporotrichosis: Sporothrix schenckii and Sporothrix brasiliensis.</title>
        <authorList>
            <person name="Teixeira M.M."/>
            <person name="de Almeida L.G."/>
            <person name="Kubitschek-Barreira P."/>
            <person name="Alves F.L."/>
            <person name="Kioshima E.S."/>
            <person name="Abadio A.K."/>
            <person name="Fernandes L."/>
            <person name="Derengowski L.S."/>
            <person name="Ferreira K.S."/>
            <person name="Souza R.C."/>
            <person name="Ruiz J.C."/>
            <person name="de Andrade N.C."/>
            <person name="Paes H.C."/>
            <person name="Nicola A.M."/>
            <person name="Albuquerque P."/>
            <person name="Gerber A.L."/>
            <person name="Martins V.P."/>
            <person name="Peconick L.D."/>
            <person name="Neto A.V."/>
            <person name="Chaucanez C.B."/>
            <person name="Silva P.A."/>
            <person name="Cunha O.L."/>
            <person name="de Oliveira F.F."/>
            <person name="dos Santos T.C."/>
            <person name="Barros A.L."/>
            <person name="Soares M.A."/>
            <person name="de Oliveira L.M."/>
            <person name="Marini M.M."/>
            <person name="Villalobos-Duno H."/>
            <person name="Cunha M.M."/>
            <person name="de Hoog S."/>
            <person name="da Silveira J.F."/>
            <person name="Henrissat B."/>
            <person name="Nino-Vega G.A."/>
            <person name="Cisalpino P.S."/>
            <person name="Mora-Montes H.M."/>
            <person name="Almeida S.R."/>
            <person name="Stajich J.E."/>
            <person name="Lopes-Bezerra L.M."/>
            <person name="Vasconcelos A.T."/>
            <person name="Felipe M.S."/>
        </authorList>
    </citation>
    <scope>NUCLEOTIDE SEQUENCE [LARGE SCALE GENOMIC DNA]</scope>
    <source>
        <strain evidence="1 2">1099-18</strain>
    </source>
</reference>
<organism evidence="1 2">
    <name type="scientific">Sporothrix schenckii 1099-18</name>
    <dbReference type="NCBI Taxonomy" id="1397361"/>
    <lineage>
        <taxon>Eukaryota</taxon>
        <taxon>Fungi</taxon>
        <taxon>Dikarya</taxon>
        <taxon>Ascomycota</taxon>
        <taxon>Pezizomycotina</taxon>
        <taxon>Sordariomycetes</taxon>
        <taxon>Sordariomycetidae</taxon>
        <taxon>Ophiostomatales</taxon>
        <taxon>Ophiostomataceae</taxon>
        <taxon>Sporothrix</taxon>
    </lineage>
</organism>